<evidence type="ECO:0000313" key="5">
    <source>
        <dbReference type="Proteomes" id="UP000295578"/>
    </source>
</evidence>
<evidence type="ECO:0000313" key="4">
    <source>
        <dbReference type="EMBL" id="TDD90458.1"/>
    </source>
</evidence>
<evidence type="ECO:0000256" key="1">
    <source>
        <dbReference type="ARBA" id="ARBA00006754"/>
    </source>
</evidence>
<dbReference type="Pfam" id="PF01590">
    <property type="entry name" value="GAF"/>
    <property type="match status" value="1"/>
</dbReference>
<proteinExistence type="inferred from homology"/>
<name>A0A4R5BTR8_9ACTN</name>
<dbReference type="PANTHER" id="PTHR33744:SF1">
    <property type="entry name" value="DNA-BINDING TRANSCRIPTIONAL ACTIVATOR ADER"/>
    <property type="match status" value="1"/>
</dbReference>
<comment type="similarity">
    <text evidence="1">Belongs to the CdaR family.</text>
</comment>
<evidence type="ECO:0000256" key="2">
    <source>
        <dbReference type="SAM" id="Coils"/>
    </source>
</evidence>
<feature type="coiled-coil region" evidence="2">
    <location>
        <begin position="224"/>
        <end position="255"/>
    </location>
</feature>
<dbReference type="InterPro" id="IPR042070">
    <property type="entry name" value="PucR_C-HTH_sf"/>
</dbReference>
<dbReference type="InterPro" id="IPR029016">
    <property type="entry name" value="GAF-like_dom_sf"/>
</dbReference>
<dbReference type="SMART" id="SM00065">
    <property type="entry name" value="GAF"/>
    <property type="match status" value="1"/>
</dbReference>
<keyword evidence="5" id="KW-1185">Reference proteome</keyword>
<evidence type="ECO:0000259" key="3">
    <source>
        <dbReference type="SMART" id="SM00065"/>
    </source>
</evidence>
<dbReference type="InterPro" id="IPR041522">
    <property type="entry name" value="CdaR_GGDEF"/>
</dbReference>
<reference evidence="4 5" key="1">
    <citation type="submission" date="2019-03" db="EMBL/GenBank/DDBJ databases">
        <title>Draft genome sequences of novel Actinobacteria.</title>
        <authorList>
            <person name="Sahin N."/>
            <person name="Ay H."/>
            <person name="Saygin H."/>
        </authorList>
    </citation>
    <scope>NUCLEOTIDE SEQUENCE [LARGE SCALE GENOMIC DNA]</scope>
    <source>
        <strain evidence="4 5">DSM 45941</strain>
    </source>
</reference>
<dbReference type="Pfam" id="PF17853">
    <property type="entry name" value="GGDEF_2"/>
    <property type="match status" value="1"/>
</dbReference>
<dbReference type="Proteomes" id="UP000295578">
    <property type="component" value="Unassembled WGS sequence"/>
</dbReference>
<dbReference type="InterPro" id="IPR025736">
    <property type="entry name" value="PucR_C-HTH_dom"/>
</dbReference>
<organism evidence="4 5">
    <name type="scientific">Actinomadura darangshiensis</name>
    <dbReference type="NCBI Taxonomy" id="705336"/>
    <lineage>
        <taxon>Bacteria</taxon>
        <taxon>Bacillati</taxon>
        <taxon>Actinomycetota</taxon>
        <taxon>Actinomycetes</taxon>
        <taxon>Streptosporangiales</taxon>
        <taxon>Thermomonosporaceae</taxon>
        <taxon>Actinomadura</taxon>
    </lineage>
</organism>
<gene>
    <name evidence="4" type="ORF">E1293_03500</name>
</gene>
<accession>A0A4R5BTR8</accession>
<dbReference type="EMBL" id="SMKY01000008">
    <property type="protein sequence ID" value="TDD90458.1"/>
    <property type="molecule type" value="Genomic_DNA"/>
</dbReference>
<dbReference type="AlphaFoldDB" id="A0A4R5BTR8"/>
<protein>
    <submittedName>
        <fullName evidence="4">GAF domain-containing protein</fullName>
    </submittedName>
</protein>
<sequence length="630" mass="67201">MGRMTCGVFLELLAREASPVEFEGPLVQARADGAPPAVLEELEAAKLAALRVRMIMRRHARRENELAALFDTAGDLAGLRDLDAVLEAITRRARRLLNADIAYLTLNDDERGDTYMRVTDGSVSAAFRRLRLPMGTGLVGLVAQTAMPYNSAHYLGDAQFQHRGFIDDAVAEEGLVAILGVPMRLGSRVIGVLTAANRSERPFDQEEVALLGSLAAHAAIAIDNARLLEETRTALDELSTANEEVKARSASVERAARAHDRMTAVVVRGGGVEDVGAVVTELLGGTLHVLDAEGRKMATTGTASAPLRDDELAGISASAHSARAQGRTVRRGDLWIASVSTGDEMLGTLVLRTSDEVDDADQRILERAALVTALLLLFQRSVTEAEGRVRGELLDDLLSGRPAGTEALTARARRVNVDLNAPHVVLCAKYDTGEHRQRAAFWGSSFAAVEHGLAAARADEIVLLLPGDRPGDAARRVAKELGASLGGPATVGAAGPVHGPAEVAATHREAQRCADALLALGRRGDGAGASELGFVGLLIGDDRDVSGFLGSALGPVLDYDDRRGTALVQTLEAYFGTGGSLSRTADRLHIHVNTVSQRLDRIARLLDDDWQTPERALELQLALRLHRLSR</sequence>
<dbReference type="OrthoDB" id="8026818at2"/>
<dbReference type="Gene3D" id="1.10.10.2840">
    <property type="entry name" value="PucR C-terminal helix-turn-helix domain"/>
    <property type="match status" value="1"/>
</dbReference>
<dbReference type="SUPFAM" id="SSF55781">
    <property type="entry name" value="GAF domain-like"/>
    <property type="match status" value="1"/>
</dbReference>
<dbReference type="Gene3D" id="3.30.450.40">
    <property type="match status" value="1"/>
</dbReference>
<keyword evidence="2" id="KW-0175">Coiled coil</keyword>
<dbReference type="Pfam" id="PF13556">
    <property type="entry name" value="HTH_30"/>
    <property type="match status" value="1"/>
</dbReference>
<feature type="domain" description="GAF" evidence="3">
    <location>
        <begin position="81"/>
        <end position="232"/>
    </location>
</feature>
<dbReference type="PANTHER" id="PTHR33744">
    <property type="entry name" value="CARBOHYDRATE DIACID REGULATOR"/>
    <property type="match status" value="1"/>
</dbReference>
<dbReference type="InterPro" id="IPR051448">
    <property type="entry name" value="CdaR-like_regulators"/>
</dbReference>
<dbReference type="InterPro" id="IPR003018">
    <property type="entry name" value="GAF"/>
</dbReference>
<comment type="caution">
    <text evidence="4">The sequence shown here is derived from an EMBL/GenBank/DDBJ whole genome shotgun (WGS) entry which is preliminary data.</text>
</comment>